<keyword evidence="2" id="KW-1185">Reference proteome</keyword>
<evidence type="ECO:0008006" key="3">
    <source>
        <dbReference type="Google" id="ProtNLM"/>
    </source>
</evidence>
<sequence>MSTEDRLNMAFRQFLSSSVSDELLRLIKDSIGPEDVDTLMQAVLSLNDPSEYCKHDLDSETVSGFFLFLDFISALIIQLGDQAIQATKAYQDTRHPFVPWVIKFVNDERFHAEILAKFESLWNDSV</sequence>
<dbReference type="Proteomes" id="UP000680679">
    <property type="component" value="Chromosome"/>
</dbReference>
<gene>
    <name evidence="1" type="ORF">Atep_02650</name>
</gene>
<evidence type="ECO:0000313" key="1">
    <source>
        <dbReference type="EMBL" id="BCU05588.1"/>
    </source>
</evidence>
<dbReference type="RefSeq" id="WP_213379764.1">
    <property type="nucleotide sequence ID" value="NZ_AP024563.1"/>
</dbReference>
<proteinExistence type="predicted"/>
<name>A0ABM7QIN9_9GAMM</name>
<reference evidence="1 2" key="1">
    <citation type="submission" date="2021-04" db="EMBL/GenBank/DDBJ databases">
        <title>Complete genome sequencing of Allochromatium tepidum strain NZ.</title>
        <authorList>
            <person name="Tsukatani Y."/>
            <person name="Mori H."/>
        </authorList>
    </citation>
    <scope>NUCLEOTIDE SEQUENCE [LARGE SCALE GENOMIC DNA]</scope>
    <source>
        <strain evidence="1 2">NZ</strain>
    </source>
</reference>
<protein>
    <recommendedName>
        <fullName evidence="3">Immunity protein 30 domain-containing protein</fullName>
    </recommendedName>
</protein>
<evidence type="ECO:0000313" key="2">
    <source>
        <dbReference type="Proteomes" id="UP000680679"/>
    </source>
</evidence>
<dbReference type="EMBL" id="AP024563">
    <property type="protein sequence ID" value="BCU05588.1"/>
    <property type="molecule type" value="Genomic_DNA"/>
</dbReference>
<accession>A0ABM7QIN9</accession>
<organism evidence="1 2">
    <name type="scientific">Allochromatium tepidum</name>
    <dbReference type="NCBI Taxonomy" id="553982"/>
    <lineage>
        <taxon>Bacteria</taxon>
        <taxon>Pseudomonadati</taxon>
        <taxon>Pseudomonadota</taxon>
        <taxon>Gammaproteobacteria</taxon>
        <taxon>Chromatiales</taxon>
        <taxon>Chromatiaceae</taxon>
        <taxon>Allochromatium</taxon>
    </lineage>
</organism>